<evidence type="ECO:0000313" key="1">
    <source>
        <dbReference type="EMBL" id="CAB4122220.1"/>
    </source>
</evidence>
<name>A0A6J5KQ25_9CAUD</name>
<proteinExistence type="predicted"/>
<protein>
    <submittedName>
        <fullName evidence="1">Uncharacterized protein</fullName>
    </submittedName>
</protein>
<organism evidence="1">
    <name type="scientific">uncultured Caudovirales phage</name>
    <dbReference type="NCBI Taxonomy" id="2100421"/>
    <lineage>
        <taxon>Viruses</taxon>
        <taxon>Duplodnaviria</taxon>
        <taxon>Heunggongvirae</taxon>
        <taxon>Uroviricota</taxon>
        <taxon>Caudoviricetes</taxon>
        <taxon>Peduoviridae</taxon>
        <taxon>Maltschvirus</taxon>
        <taxon>Maltschvirus maltsch</taxon>
    </lineage>
</organism>
<accession>A0A6J5KQ25</accession>
<dbReference type="EMBL" id="LR796157">
    <property type="protein sequence ID" value="CAB4122220.1"/>
    <property type="molecule type" value="Genomic_DNA"/>
</dbReference>
<gene>
    <name evidence="1" type="ORF">UFOVP27_110</name>
</gene>
<sequence length="153" mass="17160">MAIDFPTPTYVGQTYTYGSRTWQWSGYGWQAVSTASATLDQVFYFDSIEKDFNDTEYRFQLRYQGELVQITNPFRLLVVLNGAAQAIYYPEYVYMSVFTPDACFIDADGYLVFPQPVPAGSMCTVFLMAGPTVPTVSTYYPFDAMDILIGAGA</sequence>
<reference evidence="1" key="1">
    <citation type="submission" date="2020-04" db="EMBL/GenBank/DDBJ databases">
        <authorList>
            <person name="Chiriac C."/>
            <person name="Salcher M."/>
            <person name="Ghai R."/>
            <person name="Kavagutti S V."/>
        </authorList>
    </citation>
    <scope>NUCLEOTIDE SEQUENCE</scope>
</reference>